<dbReference type="Proteomes" id="UP000010433">
    <property type="component" value="Unassembled WGS sequence"/>
</dbReference>
<dbReference type="EMBL" id="AMEP01000033">
    <property type="protein sequence ID" value="EKY03555.1"/>
    <property type="molecule type" value="Genomic_DNA"/>
</dbReference>
<proteinExistence type="predicted"/>
<dbReference type="AlphaFoldDB" id="L1NJW0"/>
<accession>L1NJW0</accession>
<evidence type="ECO:0000313" key="1">
    <source>
        <dbReference type="EMBL" id="EKY03555.1"/>
    </source>
</evidence>
<keyword evidence="2" id="KW-1185">Reference proteome</keyword>
<gene>
    <name evidence="1" type="ORF">HMPREF9151_00312</name>
</gene>
<reference evidence="1 2" key="1">
    <citation type="submission" date="2012-05" db="EMBL/GenBank/DDBJ databases">
        <authorList>
            <person name="Weinstock G."/>
            <person name="Sodergren E."/>
            <person name="Lobos E.A."/>
            <person name="Fulton L."/>
            <person name="Fulton R."/>
            <person name="Courtney L."/>
            <person name="Fronick C."/>
            <person name="O'Laughlin M."/>
            <person name="Godfrey J."/>
            <person name="Wilson R.M."/>
            <person name="Miner T."/>
            <person name="Farmer C."/>
            <person name="Delehaunty K."/>
            <person name="Cordes M."/>
            <person name="Minx P."/>
            <person name="Tomlinson C."/>
            <person name="Chen J."/>
            <person name="Wollam A."/>
            <person name="Pepin K.H."/>
            <person name="Bhonagiri V."/>
            <person name="Zhang X."/>
            <person name="Suruliraj S."/>
            <person name="Warren W."/>
            <person name="Mitreva M."/>
            <person name="Mardis E.R."/>
            <person name="Wilson R.K."/>
        </authorList>
    </citation>
    <scope>NUCLEOTIDE SEQUENCE [LARGE SCALE GENOMIC DNA]</scope>
    <source>
        <strain evidence="1 2">F0055</strain>
    </source>
</reference>
<feature type="non-terminal residue" evidence="1">
    <location>
        <position position="1"/>
    </location>
</feature>
<organism evidence="1 2">
    <name type="scientific">Hoylesella saccharolytica F0055</name>
    <dbReference type="NCBI Taxonomy" id="1127699"/>
    <lineage>
        <taxon>Bacteria</taxon>
        <taxon>Pseudomonadati</taxon>
        <taxon>Bacteroidota</taxon>
        <taxon>Bacteroidia</taxon>
        <taxon>Bacteroidales</taxon>
        <taxon>Prevotellaceae</taxon>
        <taxon>Hoylesella</taxon>
    </lineage>
</organism>
<dbReference type="HOGENOM" id="CLU_1638995_0_0_10"/>
<evidence type="ECO:0000313" key="2">
    <source>
        <dbReference type="Proteomes" id="UP000010433"/>
    </source>
</evidence>
<name>L1NJW0_9BACT</name>
<sequence>VGQRADPQTVEGRVAVNVLVEIAEDEFAFTSGIGRHDDALTLFKEPPDDVDLFEHAAVGLAAFLCLFCSGDKFERLGDDRQGVAVKAFYAVGFGQGELHEVSECPRHGIAVAREITFLPFAGVHHAGYLAGDARLFCNDCLHFVFFLLLMLFLDDGYCIGY</sequence>
<dbReference type="PATRIC" id="fig|1127699.3.peg.281"/>
<comment type="caution">
    <text evidence="1">The sequence shown here is derived from an EMBL/GenBank/DDBJ whole genome shotgun (WGS) entry which is preliminary data.</text>
</comment>
<protein>
    <submittedName>
        <fullName evidence="1">Uncharacterized protein</fullName>
    </submittedName>
</protein>